<accession>A0A9D4R7E4</accession>
<comment type="caution">
    <text evidence="2">The sequence shown here is derived from an EMBL/GenBank/DDBJ whole genome shotgun (WGS) entry which is preliminary data.</text>
</comment>
<protein>
    <submittedName>
        <fullName evidence="2">Uncharacterized protein</fullName>
    </submittedName>
</protein>
<keyword evidence="3" id="KW-1185">Reference proteome</keyword>
<dbReference type="InterPro" id="IPR002017">
    <property type="entry name" value="Spectrin_repeat"/>
</dbReference>
<dbReference type="Proteomes" id="UP000828390">
    <property type="component" value="Unassembled WGS sequence"/>
</dbReference>
<dbReference type="Gene3D" id="1.20.58.60">
    <property type="match status" value="1"/>
</dbReference>
<reference evidence="2" key="2">
    <citation type="submission" date="2020-11" db="EMBL/GenBank/DDBJ databases">
        <authorList>
            <person name="McCartney M.A."/>
            <person name="Auch B."/>
            <person name="Kono T."/>
            <person name="Mallez S."/>
            <person name="Becker A."/>
            <person name="Gohl D.M."/>
            <person name="Silverstein K.A.T."/>
            <person name="Koren S."/>
            <person name="Bechman K.B."/>
            <person name="Herman A."/>
            <person name="Abrahante J.E."/>
            <person name="Garbe J."/>
        </authorList>
    </citation>
    <scope>NUCLEOTIDE SEQUENCE</scope>
    <source>
        <strain evidence="2">Duluth1</strain>
        <tissue evidence="2">Whole animal</tissue>
    </source>
</reference>
<dbReference type="InterPro" id="IPR018159">
    <property type="entry name" value="Spectrin/alpha-actinin"/>
</dbReference>
<dbReference type="PANTHER" id="PTHR11915">
    <property type="entry name" value="SPECTRIN/FILAMIN RELATED CYTOSKELETAL PROTEIN"/>
    <property type="match status" value="1"/>
</dbReference>
<proteinExistence type="predicted"/>
<sequence>MEDEMTARHTHLQSVLQVGNDLISAGNFGAEKIQERIDEINEQWESLIDLAAFRKKRLNEAVDFYQVLWEHCVCLQWCFL</sequence>
<reference evidence="2" key="1">
    <citation type="journal article" date="2019" name="bioRxiv">
        <title>The Genome of the Zebra Mussel, Dreissena polymorpha: A Resource for Invasive Species Research.</title>
        <authorList>
            <person name="McCartney M.A."/>
            <person name="Auch B."/>
            <person name="Kono T."/>
            <person name="Mallez S."/>
            <person name="Zhang Y."/>
            <person name="Obille A."/>
            <person name="Becker A."/>
            <person name="Abrahante J.E."/>
            <person name="Garbe J."/>
            <person name="Badalamenti J.P."/>
            <person name="Herman A."/>
            <person name="Mangelson H."/>
            <person name="Liachko I."/>
            <person name="Sullivan S."/>
            <person name="Sone E.D."/>
            <person name="Koren S."/>
            <person name="Silverstein K.A.T."/>
            <person name="Beckman K.B."/>
            <person name="Gohl D.M."/>
        </authorList>
    </citation>
    <scope>NUCLEOTIDE SEQUENCE</scope>
    <source>
        <strain evidence="2">Duluth1</strain>
        <tissue evidence="2">Whole animal</tissue>
    </source>
</reference>
<evidence type="ECO:0000256" key="1">
    <source>
        <dbReference type="ARBA" id="ARBA00022737"/>
    </source>
</evidence>
<name>A0A9D4R7E4_DREPO</name>
<dbReference type="EMBL" id="JAIWYP010000003">
    <property type="protein sequence ID" value="KAH3857023.1"/>
    <property type="molecule type" value="Genomic_DNA"/>
</dbReference>
<dbReference type="AlphaFoldDB" id="A0A9D4R7E4"/>
<evidence type="ECO:0000313" key="2">
    <source>
        <dbReference type="EMBL" id="KAH3857023.1"/>
    </source>
</evidence>
<dbReference type="SUPFAM" id="SSF46966">
    <property type="entry name" value="Spectrin repeat"/>
    <property type="match status" value="1"/>
</dbReference>
<organism evidence="2 3">
    <name type="scientific">Dreissena polymorpha</name>
    <name type="common">Zebra mussel</name>
    <name type="synonym">Mytilus polymorpha</name>
    <dbReference type="NCBI Taxonomy" id="45954"/>
    <lineage>
        <taxon>Eukaryota</taxon>
        <taxon>Metazoa</taxon>
        <taxon>Spiralia</taxon>
        <taxon>Lophotrochozoa</taxon>
        <taxon>Mollusca</taxon>
        <taxon>Bivalvia</taxon>
        <taxon>Autobranchia</taxon>
        <taxon>Heteroconchia</taxon>
        <taxon>Euheterodonta</taxon>
        <taxon>Imparidentia</taxon>
        <taxon>Neoheterodontei</taxon>
        <taxon>Myida</taxon>
        <taxon>Dreissenoidea</taxon>
        <taxon>Dreissenidae</taxon>
        <taxon>Dreissena</taxon>
    </lineage>
</organism>
<keyword evidence="1" id="KW-0677">Repeat</keyword>
<dbReference type="CDD" id="cd00176">
    <property type="entry name" value="SPEC"/>
    <property type="match status" value="1"/>
</dbReference>
<gene>
    <name evidence="2" type="ORF">DPMN_099620</name>
</gene>
<dbReference type="Pfam" id="PF00435">
    <property type="entry name" value="Spectrin"/>
    <property type="match status" value="1"/>
</dbReference>
<evidence type="ECO:0000313" key="3">
    <source>
        <dbReference type="Proteomes" id="UP000828390"/>
    </source>
</evidence>